<dbReference type="AlphaFoldDB" id="A0A8D2FE93"/>
<accession>A0A8D2FE93</accession>
<name>A0A8D2FE93_THEGE</name>
<dbReference type="Ensembl" id="ENSTGET00000022303.1">
    <property type="protein sequence ID" value="ENSTGEP00000018733.1"/>
    <property type="gene ID" value="ENSTGEG00000015093.1"/>
</dbReference>
<dbReference type="Proteomes" id="UP000694411">
    <property type="component" value="Chromosome 18"/>
</dbReference>
<reference evidence="1" key="3">
    <citation type="submission" date="2025-09" db="UniProtKB">
        <authorList>
            <consortium name="Ensembl"/>
        </authorList>
    </citation>
    <scope>IDENTIFICATION</scope>
</reference>
<evidence type="ECO:0000313" key="2">
    <source>
        <dbReference type="Proteomes" id="UP000694411"/>
    </source>
</evidence>
<reference evidence="1" key="2">
    <citation type="submission" date="2025-08" db="UniProtKB">
        <authorList>
            <consortium name="Ensembl"/>
        </authorList>
    </citation>
    <scope>IDENTIFICATION</scope>
</reference>
<keyword evidence="2" id="KW-1185">Reference proteome</keyword>
<reference evidence="1" key="1">
    <citation type="submission" date="2018-05" db="EMBL/GenBank/DDBJ databases">
        <title>Whole genome of Theropithecus gelada.</title>
        <authorList>
            <person name="Chiou K.L."/>
            <person name="Snyder-Mackler N."/>
        </authorList>
    </citation>
    <scope>NUCLEOTIDE SEQUENCE [LARGE SCALE GENOMIC DNA]</scope>
</reference>
<sequence length="108" mass="11762">MALITAKSITSHLRGVWRFLSGCMVRAIVGTMGCRLTALQFLWSQGAEAVVAMRELDESAEKVLLGQFGFPLTGTETSHFLGWDQKSKVIEGQSFGTRGTDSHQSEIG</sequence>
<organism evidence="1 2">
    <name type="scientific">Theropithecus gelada</name>
    <name type="common">Gelada baboon</name>
    <dbReference type="NCBI Taxonomy" id="9565"/>
    <lineage>
        <taxon>Eukaryota</taxon>
        <taxon>Metazoa</taxon>
        <taxon>Chordata</taxon>
        <taxon>Craniata</taxon>
        <taxon>Vertebrata</taxon>
        <taxon>Euteleostomi</taxon>
        <taxon>Mammalia</taxon>
        <taxon>Eutheria</taxon>
        <taxon>Euarchontoglires</taxon>
        <taxon>Primates</taxon>
        <taxon>Haplorrhini</taxon>
        <taxon>Catarrhini</taxon>
        <taxon>Cercopithecidae</taxon>
        <taxon>Cercopithecinae</taxon>
        <taxon>Theropithecus</taxon>
    </lineage>
</organism>
<protein>
    <submittedName>
        <fullName evidence="1">Uncharacterized protein</fullName>
    </submittedName>
</protein>
<evidence type="ECO:0000313" key="1">
    <source>
        <dbReference type="Ensembl" id="ENSTGEP00000018733.1"/>
    </source>
</evidence>
<proteinExistence type="predicted"/>